<sequence length="51" mass="5366">MKIGEKQGYEETVDLLGGQRGSNVGEVAMVVVVVVVVVVAEKEERVPGKPG</sequence>
<gene>
    <name evidence="2" type="ORF">WN51_02571</name>
</gene>
<proteinExistence type="predicted"/>
<dbReference type="Proteomes" id="UP000053105">
    <property type="component" value="Unassembled WGS sequence"/>
</dbReference>
<keyword evidence="1" id="KW-1133">Transmembrane helix</keyword>
<keyword evidence="1" id="KW-0472">Membrane</keyword>
<keyword evidence="3" id="KW-1185">Reference proteome</keyword>
<name>A0A0M8ZT01_9HYME</name>
<accession>A0A0M8ZT01</accession>
<evidence type="ECO:0000313" key="2">
    <source>
        <dbReference type="EMBL" id="KOX70515.1"/>
    </source>
</evidence>
<protein>
    <submittedName>
        <fullName evidence="2">Uncharacterized protein</fullName>
    </submittedName>
</protein>
<feature type="transmembrane region" description="Helical" evidence="1">
    <location>
        <begin position="20"/>
        <end position="40"/>
    </location>
</feature>
<reference evidence="2 3" key="1">
    <citation type="submission" date="2015-07" db="EMBL/GenBank/DDBJ databases">
        <title>The genome of Melipona quadrifasciata.</title>
        <authorList>
            <person name="Pan H."/>
            <person name="Kapheim K."/>
        </authorList>
    </citation>
    <scope>NUCLEOTIDE SEQUENCE [LARGE SCALE GENOMIC DNA]</scope>
    <source>
        <strain evidence="2">0111107301</strain>
        <tissue evidence="2">Whole body</tissue>
    </source>
</reference>
<dbReference type="EMBL" id="KQ435859">
    <property type="protein sequence ID" value="KOX70515.1"/>
    <property type="molecule type" value="Genomic_DNA"/>
</dbReference>
<organism evidence="2 3">
    <name type="scientific">Melipona quadrifasciata</name>
    <dbReference type="NCBI Taxonomy" id="166423"/>
    <lineage>
        <taxon>Eukaryota</taxon>
        <taxon>Metazoa</taxon>
        <taxon>Ecdysozoa</taxon>
        <taxon>Arthropoda</taxon>
        <taxon>Hexapoda</taxon>
        <taxon>Insecta</taxon>
        <taxon>Pterygota</taxon>
        <taxon>Neoptera</taxon>
        <taxon>Endopterygota</taxon>
        <taxon>Hymenoptera</taxon>
        <taxon>Apocrita</taxon>
        <taxon>Aculeata</taxon>
        <taxon>Apoidea</taxon>
        <taxon>Anthophila</taxon>
        <taxon>Apidae</taxon>
        <taxon>Melipona</taxon>
    </lineage>
</organism>
<dbReference type="AlphaFoldDB" id="A0A0M8ZT01"/>
<evidence type="ECO:0000256" key="1">
    <source>
        <dbReference type="SAM" id="Phobius"/>
    </source>
</evidence>
<keyword evidence="1" id="KW-0812">Transmembrane</keyword>
<evidence type="ECO:0000313" key="3">
    <source>
        <dbReference type="Proteomes" id="UP000053105"/>
    </source>
</evidence>